<name>W9G9N4_9MICO</name>
<dbReference type="GO" id="GO:0005886">
    <property type="term" value="C:plasma membrane"/>
    <property type="evidence" value="ECO:0007669"/>
    <property type="project" value="UniProtKB-SubCell"/>
</dbReference>
<dbReference type="EMBL" id="AWSA01000007">
    <property type="protein sequence ID" value="EWT02785.1"/>
    <property type="molecule type" value="Genomic_DNA"/>
</dbReference>
<sequence length="475" mass="50130">MTFREFLSVLRARWRLVAASLLVVLAGTALSTMATTPVYEAVAKVYLSTQKPATAKGDQSDYAVSITRQDLNTFVEVLTSETVLVPLRQRLGLPPGAGVDVSATISELTNVLEIRATSSNPEQAALIANTAGPVLAEAAQQFSPLLANSGQAVESKAISAAVVPGSPKSPNAKRNLALGLLAGLAAGIGLALLRHVSDTKIRGEDDVKKLSDRPILGTLPLVRNTPGSVLSLETAPHSHHAEAIRRLRTNLLFVDVTTQGHSFVVTSSNPGEGKTTTTVNLALAMADAGSRVLLLDGDLRNPSVAKSMGLEGSVGLTTILLGRAEPGDVIQQWRDTSLYVLAAGQIPPNPSELLGSEAMSQLFQKLSQDFDFILVDSPPINPVIDAVLLNRLTRGLVMVVAADRTRRKDLENALHALDTVDVAVSGFALNLATGGADSSYKYGTYGYGQTAALHTQPVSRRGTRKSSIRLGRKSA</sequence>
<dbReference type="Proteomes" id="UP000019489">
    <property type="component" value="Unassembled WGS sequence"/>
</dbReference>
<organism evidence="11 12">
    <name type="scientific">Intrasporangium oryzae NRRL B-24470</name>
    <dbReference type="NCBI Taxonomy" id="1386089"/>
    <lineage>
        <taxon>Bacteria</taxon>
        <taxon>Bacillati</taxon>
        <taxon>Actinomycetota</taxon>
        <taxon>Actinomycetes</taxon>
        <taxon>Micrococcales</taxon>
        <taxon>Intrasporangiaceae</taxon>
        <taxon>Intrasporangium</taxon>
    </lineage>
</organism>
<evidence type="ECO:0000256" key="6">
    <source>
        <dbReference type="ARBA" id="ARBA00022840"/>
    </source>
</evidence>
<dbReference type="InterPro" id="IPR005702">
    <property type="entry name" value="Wzc-like_C"/>
</dbReference>
<dbReference type="eggNOG" id="COG3944">
    <property type="taxonomic scope" value="Bacteria"/>
</dbReference>
<evidence type="ECO:0000256" key="8">
    <source>
        <dbReference type="ARBA" id="ARBA00023136"/>
    </source>
</evidence>
<evidence type="ECO:0000256" key="7">
    <source>
        <dbReference type="ARBA" id="ARBA00022989"/>
    </source>
</evidence>
<keyword evidence="7" id="KW-1133">Transmembrane helix</keyword>
<evidence type="ECO:0000256" key="1">
    <source>
        <dbReference type="ARBA" id="ARBA00004651"/>
    </source>
</evidence>
<dbReference type="eggNOG" id="COG0489">
    <property type="taxonomic scope" value="Bacteria"/>
</dbReference>
<dbReference type="PANTHER" id="PTHR32309:SF13">
    <property type="entry name" value="FERRIC ENTEROBACTIN TRANSPORT PROTEIN FEPE"/>
    <property type="match status" value="1"/>
</dbReference>
<keyword evidence="5" id="KW-0547">Nucleotide-binding</keyword>
<comment type="subcellular location">
    <subcellularLocation>
        <location evidence="1">Cell membrane</location>
        <topology evidence="1">Multi-pass membrane protein</topology>
    </subcellularLocation>
</comment>
<gene>
    <name evidence="11" type="ORF">N865_03050</name>
</gene>
<dbReference type="AlphaFoldDB" id="W9G9N4"/>
<dbReference type="InterPro" id="IPR033756">
    <property type="entry name" value="YlxH/NBP35"/>
</dbReference>
<accession>W9G9N4</accession>
<evidence type="ECO:0000256" key="4">
    <source>
        <dbReference type="ARBA" id="ARBA00022692"/>
    </source>
</evidence>
<evidence type="ECO:0000256" key="5">
    <source>
        <dbReference type="ARBA" id="ARBA00022741"/>
    </source>
</evidence>
<keyword evidence="12" id="KW-1185">Reference proteome</keyword>
<dbReference type="NCBIfam" id="TIGR01007">
    <property type="entry name" value="eps_fam"/>
    <property type="match status" value="1"/>
</dbReference>
<dbReference type="Pfam" id="PF10609">
    <property type="entry name" value="ParA"/>
    <property type="match status" value="1"/>
</dbReference>
<dbReference type="GO" id="GO:0004713">
    <property type="term" value="F:protein tyrosine kinase activity"/>
    <property type="evidence" value="ECO:0007669"/>
    <property type="project" value="TreeGrafter"/>
</dbReference>
<evidence type="ECO:0000313" key="12">
    <source>
        <dbReference type="Proteomes" id="UP000019489"/>
    </source>
</evidence>
<evidence type="ECO:0000256" key="2">
    <source>
        <dbReference type="ARBA" id="ARBA00006683"/>
    </source>
</evidence>
<feature type="domain" description="Polysaccharide chain length determinant N-terminal" evidence="10">
    <location>
        <begin position="3"/>
        <end position="85"/>
    </location>
</feature>
<keyword evidence="4" id="KW-0812">Transmembrane</keyword>
<protein>
    <submittedName>
        <fullName evidence="11">Capsular biosynthesis protein</fullName>
    </submittedName>
</protein>
<dbReference type="PANTHER" id="PTHR32309">
    <property type="entry name" value="TYROSINE-PROTEIN KINASE"/>
    <property type="match status" value="1"/>
</dbReference>
<proteinExistence type="inferred from homology"/>
<keyword evidence="3" id="KW-1003">Cell membrane</keyword>
<feature type="region of interest" description="Disordered" evidence="9">
    <location>
        <begin position="456"/>
        <end position="475"/>
    </location>
</feature>
<dbReference type="InterPro" id="IPR050445">
    <property type="entry name" value="Bact_polysacc_biosynth/exp"/>
</dbReference>
<dbReference type="CDD" id="cd05387">
    <property type="entry name" value="BY-kinase"/>
    <property type="match status" value="1"/>
</dbReference>
<feature type="compositionally biased region" description="Basic residues" evidence="9">
    <location>
        <begin position="461"/>
        <end position="475"/>
    </location>
</feature>
<evidence type="ECO:0000256" key="3">
    <source>
        <dbReference type="ARBA" id="ARBA00022475"/>
    </source>
</evidence>
<dbReference type="Gene3D" id="3.40.50.300">
    <property type="entry name" value="P-loop containing nucleotide triphosphate hydrolases"/>
    <property type="match status" value="1"/>
</dbReference>
<dbReference type="OrthoDB" id="9812433at2"/>
<evidence type="ECO:0000313" key="11">
    <source>
        <dbReference type="EMBL" id="EWT02785.1"/>
    </source>
</evidence>
<keyword evidence="8" id="KW-0472">Membrane</keyword>
<dbReference type="GO" id="GO:0005524">
    <property type="term" value="F:ATP binding"/>
    <property type="evidence" value="ECO:0007669"/>
    <property type="project" value="UniProtKB-KW"/>
</dbReference>
<comment type="similarity">
    <text evidence="2">Belongs to the CpsC/CapA family.</text>
</comment>
<dbReference type="Pfam" id="PF02706">
    <property type="entry name" value="Wzz"/>
    <property type="match status" value="1"/>
</dbReference>
<dbReference type="RefSeq" id="WP_051510133.1">
    <property type="nucleotide sequence ID" value="NZ_AWSA01000007.1"/>
</dbReference>
<dbReference type="InterPro" id="IPR027417">
    <property type="entry name" value="P-loop_NTPase"/>
</dbReference>
<dbReference type="STRING" id="1386089.N865_03050"/>
<dbReference type="InterPro" id="IPR003856">
    <property type="entry name" value="LPS_length_determ_N"/>
</dbReference>
<evidence type="ECO:0000259" key="10">
    <source>
        <dbReference type="Pfam" id="PF02706"/>
    </source>
</evidence>
<evidence type="ECO:0000256" key="9">
    <source>
        <dbReference type="SAM" id="MobiDB-lite"/>
    </source>
</evidence>
<comment type="caution">
    <text evidence="11">The sequence shown here is derived from an EMBL/GenBank/DDBJ whole genome shotgun (WGS) entry which is preliminary data.</text>
</comment>
<dbReference type="SUPFAM" id="SSF52540">
    <property type="entry name" value="P-loop containing nucleoside triphosphate hydrolases"/>
    <property type="match status" value="1"/>
</dbReference>
<reference evidence="11 12" key="1">
    <citation type="submission" date="2013-08" db="EMBL/GenBank/DDBJ databases">
        <title>Intrasporangium oryzae NRRL B-24470.</title>
        <authorList>
            <person name="Liu H."/>
            <person name="Wang G."/>
        </authorList>
    </citation>
    <scope>NUCLEOTIDE SEQUENCE [LARGE SCALE GENOMIC DNA]</scope>
    <source>
        <strain evidence="11 12">NRRL B-24470</strain>
    </source>
</reference>
<keyword evidence="6" id="KW-0067">ATP-binding</keyword>